<evidence type="ECO:0000256" key="1">
    <source>
        <dbReference type="SAM" id="SignalP"/>
    </source>
</evidence>
<organism evidence="3 4">
    <name type="scientific">Rheinheimera aquimaris</name>
    <dbReference type="NCBI Taxonomy" id="412437"/>
    <lineage>
        <taxon>Bacteria</taxon>
        <taxon>Pseudomonadati</taxon>
        <taxon>Pseudomonadota</taxon>
        <taxon>Gammaproteobacteria</taxon>
        <taxon>Chromatiales</taxon>
        <taxon>Chromatiaceae</taxon>
        <taxon>Rheinheimera</taxon>
    </lineage>
</organism>
<accession>A0ABN1EAC4</accession>
<feature type="chain" id="PRO_5046964341" evidence="1">
    <location>
        <begin position="32"/>
        <end position="678"/>
    </location>
</feature>
<dbReference type="Proteomes" id="UP001501169">
    <property type="component" value="Unassembled WGS sequence"/>
</dbReference>
<keyword evidence="4" id="KW-1185">Reference proteome</keyword>
<dbReference type="InterPro" id="IPR004843">
    <property type="entry name" value="Calcineurin-like_PHP"/>
</dbReference>
<gene>
    <name evidence="3" type="ORF">GCM10009098_33170</name>
</gene>
<dbReference type="Gene3D" id="3.60.21.10">
    <property type="match status" value="2"/>
</dbReference>
<dbReference type="Pfam" id="PF00149">
    <property type="entry name" value="Metallophos"/>
    <property type="match status" value="1"/>
</dbReference>
<keyword evidence="1" id="KW-0732">Signal</keyword>
<proteinExistence type="predicted"/>
<comment type="caution">
    <text evidence="3">The sequence shown here is derived from an EMBL/GenBank/DDBJ whole genome shotgun (WGS) entry which is preliminary data.</text>
</comment>
<dbReference type="SUPFAM" id="SSF56300">
    <property type="entry name" value="Metallo-dependent phosphatases"/>
    <property type="match status" value="1"/>
</dbReference>
<reference evidence="3 4" key="1">
    <citation type="journal article" date="2019" name="Int. J. Syst. Evol. Microbiol.">
        <title>The Global Catalogue of Microorganisms (GCM) 10K type strain sequencing project: providing services to taxonomists for standard genome sequencing and annotation.</title>
        <authorList>
            <consortium name="The Broad Institute Genomics Platform"/>
            <consortium name="The Broad Institute Genome Sequencing Center for Infectious Disease"/>
            <person name="Wu L."/>
            <person name="Ma J."/>
        </authorList>
    </citation>
    <scope>NUCLEOTIDE SEQUENCE [LARGE SCALE GENOMIC DNA]</scope>
    <source>
        <strain evidence="3 4">JCM 14331</strain>
    </source>
</reference>
<sequence>MVLSQLRLLTKRLVAAALAAVFWATGVTVQAADIQPVQIAFLPDVHFHDIYADFRTDGFSGLANRKSGQQAAIRTMAAQLKSTRLFNENYFAFLAALDDIAAKGVKLVVLPGDFSDDSQPVHVRGLKQVLQRYSQQYGMQFLLTLGNHDPVRPLSHAAGKADYLGVDGKPQPIYSAGAGGCPDKATASPEDRRLVCSEQVKEAGYVELMTELSGFGFYPTVDYLYWETPFSDYSANGYELATAQAQADLQQRQYQICRQGGGGAYRQAGYTECRQVVDASYLVEPIPGLWLLAIDANVYIPDEAEPTGFKGSGNAGYNAVLKYKPHVIAWVEQVARRAQQQGKTLLTFSHFPMLEFYQGQSDHIAGLLGKNSAQLGRKPDDDVGHTLAKAGIRLHVGGHMHLNNTNLAHYSDGRYLLNIQSPSIAAYVPAYKLLTVLPDYDVEVDTIVLNEVPRFDELFEHYRLEHQQLRQTDADAAWNSGILQSANYREFANWHLRELTRQRFLPSEWPEELRTLLLALNGEQMAILTQLQTDMTLAQLQQSPEQLEQLMQSPQWQTAGQKLQQDAAKAGVVLNTFAGWHGFDVALDFYRLRNAGSLALTDISAERLAQYRFLAAQLARQATDRQNSGSLTAYVSKQFGLLFDMLAVFSKGVSYDHFRINLHTGELTPLPPDSAEKP</sequence>
<dbReference type="InterPro" id="IPR029052">
    <property type="entry name" value="Metallo-depent_PP-like"/>
</dbReference>
<feature type="domain" description="Calcineurin-like phosphoesterase" evidence="2">
    <location>
        <begin position="39"/>
        <end position="154"/>
    </location>
</feature>
<feature type="signal peptide" evidence="1">
    <location>
        <begin position="1"/>
        <end position="31"/>
    </location>
</feature>
<name>A0ABN1EAC4_9GAMM</name>
<evidence type="ECO:0000259" key="2">
    <source>
        <dbReference type="Pfam" id="PF00149"/>
    </source>
</evidence>
<evidence type="ECO:0000313" key="3">
    <source>
        <dbReference type="EMBL" id="GAA0562393.1"/>
    </source>
</evidence>
<protein>
    <submittedName>
        <fullName evidence="3">Metallophosphoesterase</fullName>
    </submittedName>
</protein>
<evidence type="ECO:0000313" key="4">
    <source>
        <dbReference type="Proteomes" id="UP001501169"/>
    </source>
</evidence>
<dbReference type="EMBL" id="BAAAEO010000005">
    <property type="protein sequence ID" value="GAA0562393.1"/>
    <property type="molecule type" value="Genomic_DNA"/>
</dbReference>